<feature type="signal peptide" evidence="1">
    <location>
        <begin position="1"/>
        <end position="25"/>
    </location>
</feature>
<dbReference type="WBParaSite" id="TCNE_0000544301-mRNA-1">
    <property type="protein sequence ID" value="TCNE_0000544301-mRNA-1"/>
    <property type="gene ID" value="TCNE_0000544301"/>
</dbReference>
<accession>A0A183UAC3</accession>
<evidence type="ECO:0000313" key="4">
    <source>
        <dbReference type="WBParaSite" id="TCNE_0000544301-mRNA-1"/>
    </source>
</evidence>
<keyword evidence="1" id="KW-0732">Signal</keyword>
<feature type="chain" id="PRO_5044553042" evidence="1">
    <location>
        <begin position="26"/>
        <end position="335"/>
    </location>
</feature>
<keyword evidence="3" id="KW-1185">Reference proteome</keyword>
<reference evidence="4" key="1">
    <citation type="submission" date="2016-06" db="UniProtKB">
        <authorList>
            <consortium name="WormBaseParasite"/>
        </authorList>
    </citation>
    <scope>IDENTIFICATION</scope>
</reference>
<dbReference type="AlphaFoldDB" id="A0A183UAC3"/>
<organism evidence="3 4">
    <name type="scientific">Toxocara canis</name>
    <name type="common">Canine roundworm</name>
    <dbReference type="NCBI Taxonomy" id="6265"/>
    <lineage>
        <taxon>Eukaryota</taxon>
        <taxon>Metazoa</taxon>
        <taxon>Ecdysozoa</taxon>
        <taxon>Nematoda</taxon>
        <taxon>Chromadorea</taxon>
        <taxon>Rhabditida</taxon>
        <taxon>Spirurina</taxon>
        <taxon>Ascaridomorpha</taxon>
        <taxon>Ascaridoidea</taxon>
        <taxon>Toxocaridae</taxon>
        <taxon>Toxocara</taxon>
    </lineage>
</organism>
<dbReference type="EMBL" id="UYWY01019357">
    <property type="protein sequence ID" value="VDM36577.1"/>
    <property type="molecule type" value="Genomic_DNA"/>
</dbReference>
<sequence>MRITVALLSALIAVVSIFGASVATGYYMSEQNHWHRVKRQWYDRYRPYPPRGYHGRYGPYGPYGSYGMYGRPAGYGPGGNYGQNYGGTVVSQMDVYGVNLFPDKQTQGGPAGSASSAVNSVKSKNYPSILGGGEIGNMKLLLINVRLTWCISVFITLVDPRTDHLIMHMRRFPYIDRGDKQIGNKNPPHTQDVIQDIDKFRTRSLLLLIKIPVEAVAHITTEDSRYGPNLYGGYGSYSGYDSYDGHAGYQYGGYGTYSMPCGYGSLYSVDMLNGEMGRPDGVVMPAGIQPPGAKSNQPMSLEPLMEETPVRPGDLVGANIGGTNIGTMNVLEVNL</sequence>
<proteinExistence type="predicted"/>
<evidence type="ECO:0000313" key="2">
    <source>
        <dbReference type="EMBL" id="VDM36577.1"/>
    </source>
</evidence>
<evidence type="ECO:0000313" key="3">
    <source>
        <dbReference type="Proteomes" id="UP000050794"/>
    </source>
</evidence>
<name>A0A183UAC3_TOXCA</name>
<dbReference type="Proteomes" id="UP000050794">
    <property type="component" value="Unassembled WGS sequence"/>
</dbReference>
<protein>
    <submittedName>
        <fullName evidence="4">Secreted protein</fullName>
    </submittedName>
</protein>
<evidence type="ECO:0000256" key="1">
    <source>
        <dbReference type="SAM" id="SignalP"/>
    </source>
</evidence>
<gene>
    <name evidence="2" type="ORF">TCNE_LOCUS5443</name>
</gene>
<reference evidence="2 3" key="2">
    <citation type="submission" date="2018-11" db="EMBL/GenBank/DDBJ databases">
        <authorList>
            <consortium name="Pathogen Informatics"/>
        </authorList>
    </citation>
    <scope>NUCLEOTIDE SEQUENCE [LARGE SCALE GENOMIC DNA]</scope>
</reference>